<name>A0A7C1P094_UNCKA</name>
<dbReference type="PRINTS" id="PR00976">
    <property type="entry name" value="RIBOSOMALS21"/>
</dbReference>
<dbReference type="Pfam" id="PF01165">
    <property type="entry name" value="Ribosomal_S21"/>
    <property type="match status" value="1"/>
</dbReference>
<sequence length="64" mass="7746">MAKVTLKPGESLDEALRRFKREVMKEGIILEMRRREFYEKPSEAKKRKRSLKQRSIEHEKEEQG</sequence>
<keyword evidence="3 5" id="KW-0687">Ribonucleoprotein</keyword>
<dbReference type="GO" id="GO:1990904">
    <property type="term" value="C:ribonucleoprotein complex"/>
    <property type="evidence" value="ECO:0007669"/>
    <property type="project" value="UniProtKB-KW"/>
</dbReference>
<comment type="caution">
    <text evidence="8">The sequence shown here is derived from an EMBL/GenBank/DDBJ whole genome shotgun (WGS) entry which is preliminary data.</text>
</comment>
<evidence type="ECO:0000256" key="2">
    <source>
        <dbReference type="ARBA" id="ARBA00022980"/>
    </source>
</evidence>
<feature type="compositionally biased region" description="Basic and acidic residues" evidence="7">
    <location>
        <begin position="54"/>
        <end position="64"/>
    </location>
</feature>
<dbReference type="GO" id="GO:0006412">
    <property type="term" value="P:translation"/>
    <property type="evidence" value="ECO:0007669"/>
    <property type="project" value="UniProtKB-UniRule"/>
</dbReference>
<proteinExistence type="inferred from homology"/>
<keyword evidence="2 5" id="KW-0689">Ribosomal protein</keyword>
<dbReference type="Proteomes" id="UP000885744">
    <property type="component" value="Unassembled WGS sequence"/>
</dbReference>
<accession>A0A7C1P094</accession>
<dbReference type="InterPro" id="IPR038380">
    <property type="entry name" value="Ribosomal_bS21_sf"/>
</dbReference>
<dbReference type="InterPro" id="IPR001911">
    <property type="entry name" value="Ribosomal_bS21"/>
</dbReference>
<evidence type="ECO:0000256" key="3">
    <source>
        <dbReference type="ARBA" id="ARBA00023274"/>
    </source>
</evidence>
<dbReference type="HAMAP" id="MF_00358">
    <property type="entry name" value="Ribosomal_bS21"/>
    <property type="match status" value="1"/>
</dbReference>
<gene>
    <name evidence="5" type="primary">rpsU</name>
    <name evidence="8" type="ORF">ENI09_01620</name>
</gene>
<evidence type="ECO:0000256" key="6">
    <source>
        <dbReference type="RuleBase" id="RU000667"/>
    </source>
</evidence>
<dbReference type="NCBIfam" id="TIGR00030">
    <property type="entry name" value="S21p"/>
    <property type="match status" value="1"/>
</dbReference>
<dbReference type="GO" id="GO:0003735">
    <property type="term" value="F:structural constituent of ribosome"/>
    <property type="evidence" value="ECO:0007669"/>
    <property type="project" value="InterPro"/>
</dbReference>
<organism evidence="8">
    <name type="scientific">candidate division WWE3 bacterium</name>
    <dbReference type="NCBI Taxonomy" id="2053526"/>
    <lineage>
        <taxon>Bacteria</taxon>
        <taxon>Katanobacteria</taxon>
    </lineage>
</organism>
<evidence type="ECO:0000256" key="5">
    <source>
        <dbReference type="HAMAP-Rule" id="MF_00358"/>
    </source>
</evidence>
<dbReference type="EMBL" id="DRHH01000069">
    <property type="protein sequence ID" value="HEB14087.1"/>
    <property type="molecule type" value="Genomic_DNA"/>
</dbReference>
<dbReference type="InterPro" id="IPR018278">
    <property type="entry name" value="Ribosomal_bS21_CS"/>
</dbReference>
<evidence type="ECO:0000313" key="8">
    <source>
        <dbReference type="EMBL" id="HEB14087.1"/>
    </source>
</evidence>
<dbReference type="GO" id="GO:0005840">
    <property type="term" value="C:ribosome"/>
    <property type="evidence" value="ECO:0007669"/>
    <property type="project" value="UniProtKB-KW"/>
</dbReference>
<comment type="similarity">
    <text evidence="1 5 6">Belongs to the bacterial ribosomal protein bS21 family.</text>
</comment>
<dbReference type="PROSITE" id="PS01181">
    <property type="entry name" value="RIBOSOMAL_S21"/>
    <property type="match status" value="1"/>
</dbReference>
<reference evidence="8" key="1">
    <citation type="journal article" date="2020" name="mSystems">
        <title>Genome- and Community-Level Interaction Insights into Carbon Utilization and Element Cycling Functions of Hydrothermarchaeota in Hydrothermal Sediment.</title>
        <authorList>
            <person name="Zhou Z."/>
            <person name="Liu Y."/>
            <person name="Xu W."/>
            <person name="Pan J."/>
            <person name="Luo Z.H."/>
            <person name="Li M."/>
        </authorList>
    </citation>
    <scope>NUCLEOTIDE SEQUENCE [LARGE SCALE GENOMIC DNA]</scope>
    <source>
        <strain evidence="8">HyVt-365</strain>
    </source>
</reference>
<dbReference type="AlphaFoldDB" id="A0A7C1P094"/>
<feature type="region of interest" description="Disordered" evidence="7">
    <location>
        <begin position="39"/>
        <end position="64"/>
    </location>
</feature>
<dbReference type="PANTHER" id="PTHR21109:SF0">
    <property type="entry name" value="SMALL RIBOSOMAL SUBUNIT PROTEIN BS21M"/>
    <property type="match status" value="1"/>
</dbReference>
<dbReference type="PANTHER" id="PTHR21109">
    <property type="entry name" value="MITOCHONDRIAL 28S RIBOSOMAL PROTEIN S21"/>
    <property type="match status" value="1"/>
</dbReference>
<dbReference type="Gene3D" id="1.20.5.1150">
    <property type="entry name" value="Ribosomal protein S8"/>
    <property type="match status" value="1"/>
</dbReference>
<evidence type="ECO:0000256" key="1">
    <source>
        <dbReference type="ARBA" id="ARBA00006640"/>
    </source>
</evidence>
<protein>
    <recommendedName>
        <fullName evidence="4 5">Small ribosomal subunit protein bS21</fullName>
    </recommendedName>
</protein>
<evidence type="ECO:0000256" key="4">
    <source>
        <dbReference type="ARBA" id="ARBA00035135"/>
    </source>
</evidence>
<evidence type="ECO:0000256" key="7">
    <source>
        <dbReference type="SAM" id="MobiDB-lite"/>
    </source>
</evidence>